<evidence type="ECO:0000256" key="4">
    <source>
        <dbReference type="ARBA" id="ARBA00022723"/>
    </source>
</evidence>
<dbReference type="InterPro" id="IPR008753">
    <property type="entry name" value="Peptidase_M13_N"/>
</dbReference>
<reference evidence="10 11" key="1">
    <citation type="submission" date="2019-10" db="EMBL/GenBank/DDBJ databases">
        <title>Assembly and Annotation for the nematode Trichostrongylus colubriformis.</title>
        <authorList>
            <person name="Martin J."/>
        </authorList>
    </citation>
    <scope>NUCLEOTIDE SEQUENCE [LARGE SCALE GENOMIC DNA]</scope>
    <source>
        <strain evidence="10">G859</strain>
        <tissue evidence="10">Whole worm</tissue>
    </source>
</reference>
<evidence type="ECO:0000256" key="2">
    <source>
        <dbReference type="ARBA" id="ARBA00007357"/>
    </source>
</evidence>
<dbReference type="AlphaFoldDB" id="A0AAN8J288"/>
<comment type="cofactor">
    <cofactor evidence="1">
        <name>Zn(2+)</name>
        <dbReference type="ChEBI" id="CHEBI:29105"/>
    </cofactor>
</comment>
<protein>
    <submittedName>
        <fullName evidence="10">Uncharacterized protein</fullName>
    </submittedName>
</protein>
<dbReference type="Pfam" id="PF05649">
    <property type="entry name" value="Peptidase_M13_N"/>
    <property type="match status" value="1"/>
</dbReference>
<proteinExistence type="inferred from homology"/>
<keyword evidence="11" id="KW-1185">Reference proteome</keyword>
<evidence type="ECO:0000313" key="10">
    <source>
        <dbReference type="EMBL" id="KAK5978919.1"/>
    </source>
</evidence>
<gene>
    <name evidence="10" type="ORF">GCK32_007725</name>
</gene>
<dbReference type="Gene3D" id="3.40.390.10">
    <property type="entry name" value="Collagenase (Catalytic Domain)"/>
    <property type="match status" value="1"/>
</dbReference>
<evidence type="ECO:0000256" key="3">
    <source>
        <dbReference type="ARBA" id="ARBA00022670"/>
    </source>
</evidence>
<keyword evidence="5" id="KW-0378">Hydrolase</keyword>
<dbReference type="GO" id="GO:0004222">
    <property type="term" value="F:metalloendopeptidase activity"/>
    <property type="evidence" value="ECO:0007669"/>
    <property type="project" value="InterPro"/>
</dbReference>
<evidence type="ECO:0000256" key="7">
    <source>
        <dbReference type="ARBA" id="ARBA00023049"/>
    </source>
</evidence>
<feature type="domain" description="Peptidase M13 N-terminal" evidence="9">
    <location>
        <begin position="2"/>
        <end position="152"/>
    </location>
</feature>
<dbReference type="InterPro" id="IPR024079">
    <property type="entry name" value="MetalloPept_cat_dom_sf"/>
</dbReference>
<keyword evidence="4" id="KW-0479">Metal-binding</keyword>
<evidence type="ECO:0000256" key="6">
    <source>
        <dbReference type="ARBA" id="ARBA00022833"/>
    </source>
</evidence>
<keyword evidence="7" id="KW-0482">Metalloprotease</keyword>
<dbReference type="PANTHER" id="PTHR11733:SF164">
    <property type="entry name" value="NEPRILYSIN"/>
    <property type="match status" value="1"/>
</dbReference>
<evidence type="ECO:0000259" key="8">
    <source>
        <dbReference type="Pfam" id="PF01431"/>
    </source>
</evidence>
<evidence type="ECO:0000256" key="1">
    <source>
        <dbReference type="ARBA" id="ARBA00001947"/>
    </source>
</evidence>
<accession>A0AAN8J288</accession>
<dbReference type="EMBL" id="WIXE01008857">
    <property type="protein sequence ID" value="KAK5978919.1"/>
    <property type="molecule type" value="Genomic_DNA"/>
</dbReference>
<dbReference type="PROSITE" id="PS51885">
    <property type="entry name" value="NEPRILYSIN"/>
    <property type="match status" value="1"/>
</dbReference>
<comment type="caution">
    <text evidence="10">The sequence shown here is derived from an EMBL/GenBank/DDBJ whole genome shotgun (WGS) entry which is preliminary data.</text>
</comment>
<dbReference type="InterPro" id="IPR000718">
    <property type="entry name" value="Peptidase_M13"/>
</dbReference>
<evidence type="ECO:0000256" key="5">
    <source>
        <dbReference type="ARBA" id="ARBA00022801"/>
    </source>
</evidence>
<evidence type="ECO:0000259" key="9">
    <source>
        <dbReference type="Pfam" id="PF05649"/>
    </source>
</evidence>
<dbReference type="GO" id="GO:0005886">
    <property type="term" value="C:plasma membrane"/>
    <property type="evidence" value="ECO:0007669"/>
    <property type="project" value="TreeGrafter"/>
</dbReference>
<sequence length="345" mass="39953">MVNWTEYLFLTAPPIVHPYIAEDPSVGTPGEEYFKKLNEVLNETSPRTLTNYVIVQYILHWLPLLEKKYIELLEWFIGISHSPQKLSRSGSCITVTNRIYSVAMQAMYARSKPTEILRPMAEEMARAIRTAFKDEVKENKWMDKTFKKAVLDELYTAYYGLSDQPFLEMLAKTTLIRKTEVYLMLLPDKLSDFKKFSYGSNEFRSAFYYPAGNLIVVPLPFVQFPVVDESFPRSFLYGTIGFTIGHEISHSLDVKGRKRDANGKIREWWKKKWTEEYDKRALCYKELYDNVKIPSHDVSLNGTLTLAENIADNEGIKIAYREKAARRQMPMHIGSNGQTSVTKHP</sequence>
<keyword evidence="6" id="KW-0862">Zinc</keyword>
<comment type="similarity">
    <text evidence="2">Belongs to the peptidase M13 family.</text>
</comment>
<keyword evidence="3" id="KW-0645">Protease</keyword>
<dbReference type="Proteomes" id="UP001331761">
    <property type="component" value="Unassembled WGS sequence"/>
</dbReference>
<dbReference type="GO" id="GO:0046872">
    <property type="term" value="F:metal ion binding"/>
    <property type="evidence" value="ECO:0007669"/>
    <property type="project" value="UniProtKB-KW"/>
</dbReference>
<dbReference type="PRINTS" id="PR00786">
    <property type="entry name" value="NEPRILYSIN"/>
</dbReference>
<feature type="domain" description="Peptidase M13 C-terminal" evidence="8">
    <location>
        <begin position="206"/>
        <end position="322"/>
    </location>
</feature>
<dbReference type="PANTHER" id="PTHR11733">
    <property type="entry name" value="ZINC METALLOPROTEASE FAMILY M13 NEPRILYSIN-RELATED"/>
    <property type="match status" value="1"/>
</dbReference>
<organism evidence="10 11">
    <name type="scientific">Trichostrongylus colubriformis</name>
    <name type="common">Black scour worm</name>
    <dbReference type="NCBI Taxonomy" id="6319"/>
    <lineage>
        <taxon>Eukaryota</taxon>
        <taxon>Metazoa</taxon>
        <taxon>Ecdysozoa</taxon>
        <taxon>Nematoda</taxon>
        <taxon>Chromadorea</taxon>
        <taxon>Rhabditida</taxon>
        <taxon>Rhabditina</taxon>
        <taxon>Rhabditomorpha</taxon>
        <taxon>Strongyloidea</taxon>
        <taxon>Trichostrongylidae</taxon>
        <taxon>Trichostrongylus</taxon>
    </lineage>
</organism>
<name>A0AAN8J288_TRICO</name>
<dbReference type="GO" id="GO:0016485">
    <property type="term" value="P:protein processing"/>
    <property type="evidence" value="ECO:0007669"/>
    <property type="project" value="TreeGrafter"/>
</dbReference>
<dbReference type="Pfam" id="PF01431">
    <property type="entry name" value="Peptidase_M13"/>
    <property type="match status" value="1"/>
</dbReference>
<dbReference type="SUPFAM" id="SSF55486">
    <property type="entry name" value="Metalloproteases ('zincins'), catalytic domain"/>
    <property type="match status" value="1"/>
</dbReference>
<evidence type="ECO:0000313" key="11">
    <source>
        <dbReference type="Proteomes" id="UP001331761"/>
    </source>
</evidence>
<dbReference type="InterPro" id="IPR018497">
    <property type="entry name" value="Peptidase_M13_C"/>
</dbReference>